<dbReference type="AlphaFoldDB" id="A0A9Q3PAW9"/>
<keyword evidence="10" id="KW-0233">DNA recombination</keyword>
<dbReference type="PANTHER" id="PTHR42648">
    <property type="entry name" value="TRANSPOSASE, PUTATIVE-RELATED"/>
    <property type="match status" value="1"/>
</dbReference>
<evidence type="ECO:0000256" key="6">
    <source>
        <dbReference type="ARBA" id="ARBA00022842"/>
    </source>
</evidence>
<keyword evidence="8" id="KW-0695">RNA-directed DNA polymerase</keyword>
<evidence type="ECO:0000313" key="12">
    <source>
        <dbReference type="Proteomes" id="UP000765509"/>
    </source>
</evidence>
<dbReference type="GO" id="GO:0003887">
    <property type="term" value="F:DNA-directed DNA polymerase activity"/>
    <property type="evidence" value="ECO:0007669"/>
    <property type="project" value="UniProtKB-KW"/>
</dbReference>
<keyword evidence="12" id="KW-1185">Reference proteome</keyword>
<evidence type="ECO:0000256" key="10">
    <source>
        <dbReference type="ARBA" id="ARBA00023172"/>
    </source>
</evidence>
<organism evidence="11 12">
    <name type="scientific">Austropuccinia psidii MF-1</name>
    <dbReference type="NCBI Taxonomy" id="1389203"/>
    <lineage>
        <taxon>Eukaryota</taxon>
        <taxon>Fungi</taxon>
        <taxon>Dikarya</taxon>
        <taxon>Basidiomycota</taxon>
        <taxon>Pucciniomycotina</taxon>
        <taxon>Pucciniomycetes</taxon>
        <taxon>Pucciniales</taxon>
        <taxon>Sphaerophragmiaceae</taxon>
        <taxon>Austropuccinia</taxon>
    </lineage>
</organism>
<keyword evidence="3" id="KW-0479">Metal-binding</keyword>
<evidence type="ECO:0000256" key="2">
    <source>
        <dbReference type="ARBA" id="ARBA00022722"/>
    </source>
</evidence>
<evidence type="ECO:0000313" key="11">
    <source>
        <dbReference type="EMBL" id="MBW0554137.1"/>
    </source>
</evidence>
<evidence type="ECO:0000256" key="3">
    <source>
        <dbReference type="ARBA" id="ARBA00022723"/>
    </source>
</evidence>
<keyword evidence="5" id="KW-0378">Hydrolase</keyword>
<evidence type="ECO:0000256" key="7">
    <source>
        <dbReference type="ARBA" id="ARBA00022908"/>
    </source>
</evidence>
<comment type="caution">
    <text evidence="11">The sequence shown here is derived from an EMBL/GenBank/DDBJ whole genome shotgun (WGS) entry which is preliminary data.</text>
</comment>
<evidence type="ECO:0000256" key="1">
    <source>
        <dbReference type="ARBA" id="ARBA00022695"/>
    </source>
</evidence>
<accession>A0A9Q3PAW9</accession>
<proteinExistence type="predicted"/>
<evidence type="ECO:0000256" key="8">
    <source>
        <dbReference type="ARBA" id="ARBA00022918"/>
    </source>
</evidence>
<dbReference type="GO" id="GO:0003964">
    <property type="term" value="F:RNA-directed DNA polymerase activity"/>
    <property type="evidence" value="ECO:0007669"/>
    <property type="project" value="UniProtKB-KW"/>
</dbReference>
<dbReference type="OrthoDB" id="7691805at2759"/>
<keyword evidence="1" id="KW-0548">Nucleotidyltransferase</keyword>
<keyword evidence="9" id="KW-0808">Transferase</keyword>
<keyword evidence="9" id="KW-0239">DNA-directed DNA polymerase</keyword>
<keyword evidence="4" id="KW-0255">Endonuclease</keyword>
<dbReference type="EMBL" id="AVOT02060709">
    <property type="protein sequence ID" value="MBW0554137.1"/>
    <property type="molecule type" value="Genomic_DNA"/>
</dbReference>
<protein>
    <recommendedName>
        <fullName evidence="13">GAG-pre-integrase domain-containing protein</fullName>
    </recommendedName>
</protein>
<evidence type="ECO:0008006" key="13">
    <source>
        <dbReference type="Google" id="ProtNLM"/>
    </source>
</evidence>
<sequence length="230" mass="26425">MFPENLYPDHQTNVDTGRNKSFLTSQGRGLAKLYDWLENLLLFPKSLYIHDLTTNLPSLSTIAKNETQMKRTIQIFETYLENNDKSSFVFPISSGVLETQINISTSHFLNTQEKDSGDLWHKKLGHMKKVDINKLINTTEFINVGNESIKGKIIQLNFKHSFKTTDHVLENVQLDLCGPFQIQSLSGATYFGIIIDQMSGFLTTKYIRNKSDYFNKFPNIRLLAEIIHSK</sequence>
<dbReference type="PANTHER" id="PTHR42648:SF11">
    <property type="entry name" value="TRANSPOSON TY4-P GAG-POL POLYPROTEIN"/>
    <property type="match status" value="1"/>
</dbReference>
<evidence type="ECO:0000256" key="5">
    <source>
        <dbReference type="ARBA" id="ARBA00022801"/>
    </source>
</evidence>
<keyword evidence="2" id="KW-0540">Nuclease</keyword>
<evidence type="ECO:0000256" key="9">
    <source>
        <dbReference type="ARBA" id="ARBA00022932"/>
    </source>
</evidence>
<keyword evidence="6" id="KW-0460">Magnesium</keyword>
<gene>
    <name evidence="11" type="ORF">O181_093852</name>
</gene>
<dbReference type="GO" id="GO:0004519">
    <property type="term" value="F:endonuclease activity"/>
    <property type="evidence" value="ECO:0007669"/>
    <property type="project" value="UniProtKB-KW"/>
</dbReference>
<dbReference type="GO" id="GO:0015074">
    <property type="term" value="P:DNA integration"/>
    <property type="evidence" value="ECO:0007669"/>
    <property type="project" value="UniProtKB-KW"/>
</dbReference>
<evidence type="ECO:0000256" key="4">
    <source>
        <dbReference type="ARBA" id="ARBA00022759"/>
    </source>
</evidence>
<name>A0A9Q3PAW9_9BASI</name>
<dbReference type="GO" id="GO:0006310">
    <property type="term" value="P:DNA recombination"/>
    <property type="evidence" value="ECO:0007669"/>
    <property type="project" value="UniProtKB-KW"/>
</dbReference>
<reference evidence="11" key="1">
    <citation type="submission" date="2021-03" db="EMBL/GenBank/DDBJ databases">
        <title>Draft genome sequence of rust myrtle Austropuccinia psidii MF-1, a brazilian biotype.</title>
        <authorList>
            <person name="Quecine M.C."/>
            <person name="Pachon D.M.R."/>
            <person name="Bonatelli M.L."/>
            <person name="Correr F.H."/>
            <person name="Franceschini L.M."/>
            <person name="Leite T.F."/>
            <person name="Margarido G.R.A."/>
            <person name="Almeida C.A."/>
            <person name="Ferrarezi J.A."/>
            <person name="Labate C.A."/>
        </authorList>
    </citation>
    <scope>NUCLEOTIDE SEQUENCE</scope>
    <source>
        <strain evidence="11">MF-1</strain>
    </source>
</reference>
<dbReference type="Proteomes" id="UP000765509">
    <property type="component" value="Unassembled WGS sequence"/>
</dbReference>
<dbReference type="InterPro" id="IPR039537">
    <property type="entry name" value="Retrotran_Ty1/copia-like"/>
</dbReference>
<keyword evidence="7" id="KW-0229">DNA integration</keyword>
<dbReference type="GO" id="GO:0046872">
    <property type="term" value="F:metal ion binding"/>
    <property type="evidence" value="ECO:0007669"/>
    <property type="project" value="UniProtKB-KW"/>
</dbReference>
<dbReference type="GO" id="GO:0016787">
    <property type="term" value="F:hydrolase activity"/>
    <property type="evidence" value="ECO:0007669"/>
    <property type="project" value="UniProtKB-KW"/>
</dbReference>